<keyword evidence="2" id="KW-0812">Transmembrane</keyword>
<dbReference type="EMBL" id="CP016895">
    <property type="protein sequence ID" value="AOA58923.1"/>
    <property type="molecule type" value="Genomic_DNA"/>
</dbReference>
<sequence length="382" mass="41605">MTDIEKADKSTAQSARGKNLMLASGVTLLTAIGATGYYMMNGQNSQSTDNAYVNGHVVDISPRITGSIAKIYVDNTDRVQAGHALVDIDQSDVNIELAAAQADLARIRRNVTALFTQQKQSDSKIHAEKVLLTKAQADFNARRGLADQDLITKEELRHAADAVKVAQANVDQAIAAQQQVLAHIQGTDIDHHPEVLLAKERVEKALLNMQRSNIIAPVSGMVAQRTVQLGEQVAIGQKLLSIIPLDQMWIDANFKETQLSGICAGQAAEVTIDSYGRKIKYRGKVQDIMVGSGSAFSVLPAQNATGNWIKVVQRVPVRIQLDPKQLAQYPLRIGLSAEVKVDTTRCNPSTTIKNKTPSTPPLQSLQIAKPTSFNMMLTHWDI</sequence>
<evidence type="ECO:0000256" key="1">
    <source>
        <dbReference type="ARBA" id="ARBA00004196"/>
    </source>
</evidence>
<dbReference type="Gene3D" id="2.40.30.170">
    <property type="match status" value="1"/>
</dbReference>
<dbReference type="RefSeq" id="WP_067556280.1">
    <property type="nucleotide sequence ID" value="NZ_CP016895.1"/>
</dbReference>
<feature type="transmembrane region" description="Helical" evidence="2">
    <location>
        <begin position="20"/>
        <end position="40"/>
    </location>
</feature>
<accession>A0A1B2M1M9</accession>
<gene>
    <name evidence="5" type="ORF">BFG52_11550</name>
</gene>
<feature type="domain" description="p-hydroxybenzoic acid efflux pump subunit AaeA-like beta-barrel" evidence="4">
    <location>
        <begin position="249"/>
        <end position="341"/>
    </location>
</feature>
<dbReference type="PANTHER" id="PTHR30386:SF19">
    <property type="entry name" value="MULTIDRUG EXPORT PROTEIN EMRA-RELATED"/>
    <property type="match status" value="1"/>
</dbReference>
<dbReference type="Pfam" id="PF25963">
    <property type="entry name" value="Beta-barrel_AAEA"/>
    <property type="match status" value="1"/>
</dbReference>
<keyword evidence="2" id="KW-0472">Membrane</keyword>
<dbReference type="KEGG" id="ala:BFG52_11550"/>
<dbReference type="STRING" id="1789224.BFG52_11550"/>
<name>A0A1B2M1M9_9GAMM</name>
<evidence type="ECO:0000256" key="2">
    <source>
        <dbReference type="SAM" id="Phobius"/>
    </source>
</evidence>
<dbReference type="PANTHER" id="PTHR30386">
    <property type="entry name" value="MEMBRANE FUSION SUBUNIT OF EMRAB-TOLC MULTIDRUG EFFLUX PUMP"/>
    <property type="match status" value="1"/>
</dbReference>
<keyword evidence="6" id="KW-1185">Reference proteome</keyword>
<proteinExistence type="predicted"/>
<dbReference type="AlphaFoldDB" id="A0A1B2M1M9"/>
<evidence type="ECO:0000259" key="3">
    <source>
        <dbReference type="Pfam" id="PF25885"/>
    </source>
</evidence>
<dbReference type="SUPFAM" id="SSF111369">
    <property type="entry name" value="HlyD-like secretion proteins"/>
    <property type="match status" value="1"/>
</dbReference>
<evidence type="ECO:0000313" key="5">
    <source>
        <dbReference type="EMBL" id="AOA58923.1"/>
    </source>
</evidence>
<dbReference type="InterPro" id="IPR050739">
    <property type="entry name" value="MFP"/>
</dbReference>
<dbReference type="Gene3D" id="2.40.50.100">
    <property type="match status" value="1"/>
</dbReference>
<dbReference type="Pfam" id="PF25885">
    <property type="entry name" value="HH_EMRA"/>
    <property type="match status" value="1"/>
</dbReference>
<dbReference type="InterPro" id="IPR058633">
    <property type="entry name" value="EmrA/FarA_HH"/>
</dbReference>
<feature type="domain" description="Multidrug export protein EmrA/FarA alpha-helical hairpin" evidence="3">
    <location>
        <begin position="92"/>
        <end position="211"/>
    </location>
</feature>
<evidence type="ECO:0000313" key="6">
    <source>
        <dbReference type="Proteomes" id="UP000093391"/>
    </source>
</evidence>
<dbReference type="OrthoDB" id="9811754at2"/>
<protein>
    <submittedName>
        <fullName evidence="5">HlyD family secretion protein</fullName>
    </submittedName>
</protein>
<evidence type="ECO:0000259" key="4">
    <source>
        <dbReference type="Pfam" id="PF25963"/>
    </source>
</evidence>
<dbReference type="InterPro" id="IPR058634">
    <property type="entry name" value="AaeA-lik-b-barrel"/>
</dbReference>
<dbReference type="GO" id="GO:0055085">
    <property type="term" value="P:transmembrane transport"/>
    <property type="evidence" value="ECO:0007669"/>
    <property type="project" value="InterPro"/>
</dbReference>
<organism evidence="5 6">
    <name type="scientific">Acinetobacter larvae</name>
    <dbReference type="NCBI Taxonomy" id="1789224"/>
    <lineage>
        <taxon>Bacteria</taxon>
        <taxon>Pseudomonadati</taxon>
        <taxon>Pseudomonadota</taxon>
        <taxon>Gammaproteobacteria</taxon>
        <taxon>Moraxellales</taxon>
        <taxon>Moraxellaceae</taxon>
        <taxon>Acinetobacter</taxon>
    </lineage>
</organism>
<reference evidence="5 6" key="1">
    <citation type="submission" date="2016-08" db="EMBL/GenBank/DDBJ databases">
        <authorList>
            <person name="Seilhamer J.J."/>
        </authorList>
    </citation>
    <scope>NUCLEOTIDE SEQUENCE [LARGE SCALE GENOMIC DNA]</scope>
    <source>
        <strain evidence="5 6">BRTC-1</strain>
    </source>
</reference>
<comment type="subcellular location">
    <subcellularLocation>
        <location evidence="1">Cell envelope</location>
    </subcellularLocation>
</comment>
<dbReference type="GO" id="GO:0030313">
    <property type="term" value="C:cell envelope"/>
    <property type="evidence" value="ECO:0007669"/>
    <property type="project" value="UniProtKB-SubCell"/>
</dbReference>
<keyword evidence="2" id="KW-1133">Transmembrane helix</keyword>
<dbReference type="Proteomes" id="UP000093391">
    <property type="component" value="Chromosome"/>
</dbReference>